<dbReference type="OrthoDB" id="775260at2759"/>
<protein>
    <submittedName>
        <fullName evidence="1">Uncharacterized protein</fullName>
    </submittedName>
</protein>
<proteinExistence type="predicted"/>
<sequence length="123" mass="13543">MESSNSELSFLVRQMKINCSAAALFRCLAAKAPKGSTRAEVLCGCSNLDRSGRNAEVGFRPRTLRSIKIGMHKLVKEPPMRLSWMFVLDCSRDALITWNACYSYLLTTGCLCAVLTSKTTKGS</sequence>
<reference evidence="1 2" key="1">
    <citation type="submission" date="2013-11" db="EMBL/GenBank/DDBJ databases">
        <title>Opisthorchis viverrini - life in the bile duct.</title>
        <authorList>
            <person name="Young N.D."/>
            <person name="Nagarajan N."/>
            <person name="Lin S.J."/>
            <person name="Korhonen P.K."/>
            <person name="Jex A.R."/>
            <person name="Hall R.S."/>
            <person name="Safavi-Hemami H."/>
            <person name="Kaewkong W."/>
            <person name="Bertrand D."/>
            <person name="Gao S."/>
            <person name="Seet Q."/>
            <person name="Wongkham S."/>
            <person name="Teh B.T."/>
            <person name="Wongkham C."/>
            <person name="Intapan P.M."/>
            <person name="Maleewong W."/>
            <person name="Yang X."/>
            <person name="Hu M."/>
            <person name="Wang Z."/>
            <person name="Hofmann A."/>
            <person name="Sternberg P.W."/>
            <person name="Tan P."/>
            <person name="Wang J."/>
            <person name="Gasser R.B."/>
        </authorList>
    </citation>
    <scope>NUCLEOTIDE SEQUENCE [LARGE SCALE GENOMIC DNA]</scope>
</reference>
<dbReference type="Proteomes" id="UP000054324">
    <property type="component" value="Unassembled WGS sequence"/>
</dbReference>
<dbReference type="CTD" id="20326158"/>
<evidence type="ECO:0000313" key="1">
    <source>
        <dbReference type="EMBL" id="KER19131.1"/>
    </source>
</evidence>
<name>A0A074YWJ0_OPIVI</name>
<keyword evidence="2" id="KW-1185">Reference proteome</keyword>
<dbReference type="GeneID" id="20326158"/>
<organism evidence="1 2">
    <name type="scientific">Opisthorchis viverrini</name>
    <name type="common">Southeast Asian liver fluke</name>
    <dbReference type="NCBI Taxonomy" id="6198"/>
    <lineage>
        <taxon>Eukaryota</taxon>
        <taxon>Metazoa</taxon>
        <taxon>Spiralia</taxon>
        <taxon>Lophotrochozoa</taxon>
        <taxon>Platyhelminthes</taxon>
        <taxon>Trematoda</taxon>
        <taxon>Digenea</taxon>
        <taxon>Opisthorchiida</taxon>
        <taxon>Opisthorchiata</taxon>
        <taxon>Opisthorchiidae</taxon>
        <taxon>Opisthorchis</taxon>
    </lineage>
</organism>
<dbReference type="KEGG" id="ovi:T265_11990"/>
<dbReference type="AlphaFoldDB" id="A0A074YWJ0"/>
<dbReference type="EMBL" id="KL597319">
    <property type="protein sequence ID" value="KER19131.1"/>
    <property type="molecule type" value="Genomic_DNA"/>
</dbReference>
<dbReference type="RefSeq" id="XP_009177122.1">
    <property type="nucleotide sequence ID" value="XM_009178858.1"/>
</dbReference>
<evidence type="ECO:0000313" key="2">
    <source>
        <dbReference type="Proteomes" id="UP000054324"/>
    </source>
</evidence>
<gene>
    <name evidence="1" type="ORF">T265_11990</name>
</gene>
<accession>A0A074YWJ0</accession>